<feature type="chain" id="PRO_5040235158" evidence="2">
    <location>
        <begin position="22"/>
        <end position="180"/>
    </location>
</feature>
<gene>
    <name evidence="3" type="ORF">BDP27DRAFT_1322495</name>
</gene>
<evidence type="ECO:0000313" key="4">
    <source>
        <dbReference type="Proteomes" id="UP000772434"/>
    </source>
</evidence>
<evidence type="ECO:0000256" key="1">
    <source>
        <dbReference type="SAM" id="MobiDB-lite"/>
    </source>
</evidence>
<organism evidence="3 4">
    <name type="scientific">Rhodocollybia butyracea</name>
    <dbReference type="NCBI Taxonomy" id="206335"/>
    <lineage>
        <taxon>Eukaryota</taxon>
        <taxon>Fungi</taxon>
        <taxon>Dikarya</taxon>
        <taxon>Basidiomycota</taxon>
        <taxon>Agaricomycotina</taxon>
        <taxon>Agaricomycetes</taxon>
        <taxon>Agaricomycetidae</taxon>
        <taxon>Agaricales</taxon>
        <taxon>Marasmiineae</taxon>
        <taxon>Omphalotaceae</taxon>
        <taxon>Rhodocollybia</taxon>
    </lineage>
</organism>
<feature type="compositionally biased region" description="Acidic residues" evidence="1">
    <location>
        <begin position="153"/>
        <end position="180"/>
    </location>
</feature>
<comment type="caution">
    <text evidence="3">The sequence shown here is derived from an EMBL/GenBank/DDBJ whole genome shotgun (WGS) entry which is preliminary data.</text>
</comment>
<reference evidence="3" key="1">
    <citation type="submission" date="2020-11" db="EMBL/GenBank/DDBJ databases">
        <authorList>
            <consortium name="DOE Joint Genome Institute"/>
            <person name="Ahrendt S."/>
            <person name="Riley R."/>
            <person name="Andreopoulos W."/>
            <person name="Labutti K."/>
            <person name="Pangilinan J."/>
            <person name="Ruiz-Duenas F.J."/>
            <person name="Barrasa J.M."/>
            <person name="Sanchez-Garcia M."/>
            <person name="Camarero S."/>
            <person name="Miyauchi S."/>
            <person name="Serrano A."/>
            <person name="Linde D."/>
            <person name="Babiker R."/>
            <person name="Drula E."/>
            <person name="Ayuso-Fernandez I."/>
            <person name="Pacheco R."/>
            <person name="Padilla G."/>
            <person name="Ferreira P."/>
            <person name="Barriuso J."/>
            <person name="Kellner H."/>
            <person name="Castanera R."/>
            <person name="Alfaro M."/>
            <person name="Ramirez L."/>
            <person name="Pisabarro A.G."/>
            <person name="Kuo A."/>
            <person name="Tritt A."/>
            <person name="Lipzen A."/>
            <person name="He G."/>
            <person name="Yan M."/>
            <person name="Ng V."/>
            <person name="Cullen D."/>
            <person name="Martin F."/>
            <person name="Rosso M.-N."/>
            <person name="Henrissat B."/>
            <person name="Hibbett D."/>
            <person name="Martinez A.T."/>
            <person name="Grigoriev I.V."/>
        </authorList>
    </citation>
    <scope>NUCLEOTIDE SEQUENCE</scope>
    <source>
        <strain evidence="3">AH 40177</strain>
    </source>
</reference>
<dbReference type="EMBL" id="JADNRY010000034">
    <property type="protein sequence ID" value="KAF9071197.1"/>
    <property type="molecule type" value="Genomic_DNA"/>
</dbReference>
<feature type="region of interest" description="Disordered" evidence="1">
    <location>
        <begin position="151"/>
        <end position="180"/>
    </location>
</feature>
<keyword evidence="4" id="KW-1185">Reference proteome</keyword>
<keyword evidence="2" id="KW-0732">Signal</keyword>
<dbReference type="AlphaFoldDB" id="A0A9P5PY26"/>
<feature type="signal peptide" evidence="2">
    <location>
        <begin position="1"/>
        <end position="21"/>
    </location>
</feature>
<accession>A0A9P5PY26</accession>
<sequence>MKSIIASISIFLVAASHVVSSSPIRIARASLTKDSELVAFSPTIIYPKGHDIVWEAGTTTYNMTWETDNIPEELKNSTGSVLLGWLDNQEGKYNEHLDSDYPLSSGFMLADGFTSFTIDSSRNLPTRDSYVLCLMGDSGNISDPLTIVATQDQEQDNSNDDDGDNGDNNDNDDSDSNSVL</sequence>
<evidence type="ECO:0000256" key="2">
    <source>
        <dbReference type="SAM" id="SignalP"/>
    </source>
</evidence>
<evidence type="ECO:0000313" key="3">
    <source>
        <dbReference type="EMBL" id="KAF9071197.1"/>
    </source>
</evidence>
<dbReference type="Proteomes" id="UP000772434">
    <property type="component" value="Unassembled WGS sequence"/>
</dbReference>
<name>A0A9P5PY26_9AGAR</name>
<dbReference type="OrthoDB" id="2339190at2759"/>
<protein>
    <submittedName>
        <fullName evidence="3">Uncharacterized protein</fullName>
    </submittedName>
</protein>
<proteinExistence type="predicted"/>